<keyword evidence="2" id="KW-1185">Reference proteome</keyword>
<accession>A0A2H3BPF9</accession>
<dbReference type="GO" id="GO:0006508">
    <property type="term" value="P:proteolysis"/>
    <property type="evidence" value="ECO:0007669"/>
    <property type="project" value="InterPro"/>
</dbReference>
<dbReference type="InterPro" id="IPR036852">
    <property type="entry name" value="Peptidase_S8/S53_dom_sf"/>
</dbReference>
<dbReference type="PANTHER" id="PTHR14218:SF15">
    <property type="entry name" value="TRIPEPTIDYL-PEPTIDASE 1"/>
    <property type="match status" value="1"/>
</dbReference>
<sequence>MSKNKLLMNLDIEYTVGVATGVLTFFISVGDSQSTDSVDSFLALINFLIPEASPPQVLTTSYSFDEMDIPPSVATRLCNAFMTLGAQGMSILFASGNGGVGGSQHGKTCITFIPTFPAGCPCATQGIPETAASFSSRGFLNTFAPPSYQASDVAAYPTTLGNTNAGRFNTTGRGSLTSQHKVMTLRSCLLDEQAWLIQPHPRALYL</sequence>
<reference evidence="2" key="1">
    <citation type="journal article" date="2017" name="Nat. Ecol. Evol.">
        <title>Genome expansion and lineage-specific genetic innovations in the forest pathogenic fungi Armillaria.</title>
        <authorList>
            <person name="Sipos G."/>
            <person name="Prasanna A.N."/>
            <person name="Walter M.C."/>
            <person name="O'Connor E."/>
            <person name="Balint B."/>
            <person name="Krizsan K."/>
            <person name="Kiss B."/>
            <person name="Hess J."/>
            <person name="Varga T."/>
            <person name="Slot J."/>
            <person name="Riley R."/>
            <person name="Boka B."/>
            <person name="Rigling D."/>
            <person name="Barry K."/>
            <person name="Lee J."/>
            <person name="Mihaltcheva S."/>
            <person name="LaButti K."/>
            <person name="Lipzen A."/>
            <person name="Waldron R."/>
            <person name="Moloney N.M."/>
            <person name="Sperisen C."/>
            <person name="Kredics L."/>
            <person name="Vagvoelgyi C."/>
            <person name="Patrignani A."/>
            <person name="Fitzpatrick D."/>
            <person name="Nagy I."/>
            <person name="Doyle S."/>
            <person name="Anderson J.B."/>
            <person name="Grigoriev I.V."/>
            <person name="Gueldener U."/>
            <person name="Muensterkoetter M."/>
            <person name="Nagy L.G."/>
        </authorList>
    </citation>
    <scope>NUCLEOTIDE SEQUENCE [LARGE SCALE GENOMIC DNA]</scope>
    <source>
        <strain evidence="2">28-4</strain>
    </source>
</reference>
<evidence type="ECO:0000313" key="2">
    <source>
        <dbReference type="Proteomes" id="UP000218334"/>
    </source>
</evidence>
<dbReference type="Gene3D" id="3.40.50.200">
    <property type="entry name" value="Peptidase S8/S53 domain"/>
    <property type="match status" value="1"/>
</dbReference>
<dbReference type="PANTHER" id="PTHR14218">
    <property type="entry name" value="PROTEASE S8 TRIPEPTIDYL PEPTIDASE I CLN2"/>
    <property type="match status" value="1"/>
</dbReference>
<evidence type="ECO:0008006" key="3">
    <source>
        <dbReference type="Google" id="ProtNLM"/>
    </source>
</evidence>
<dbReference type="GO" id="GO:0008240">
    <property type="term" value="F:tripeptidyl-peptidase activity"/>
    <property type="evidence" value="ECO:0007669"/>
    <property type="project" value="TreeGrafter"/>
</dbReference>
<protein>
    <recommendedName>
        <fullName evidence="3">Peptidase S53 domain-containing protein</fullName>
    </recommendedName>
</protein>
<dbReference type="STRING" id="1076256.A0A2H3BPF9"/>
<dbReference type="Proteomes" id="UP000218334">
    <property type="component" value="Unassembled WGS sequence"/>
</dbReference>
<dbReference type="EMBL" id="KZ293434">
    <property type="protein sequence ID" value="PBK67928.1"/>
    <property type="molecule type" value="Genomic_DNA"/>
</dbReference>
<gene>
    <name evidence="1" type="ORF">ARMSODRAFT_1019974</name>
</gene>
<evidence type="ECO:0000313" key="1">
    <source>
        <dbReference type="EMBL" id="PBK67928.1"/>
    </source>
</evidence>
<dbReference type="InterPro" id="IPR050819">
    <property type="entry name" value="Tripeptidyl-peptidase_I"/>
</dbReference>
<organism evidence="1 2">
    <name type="scientific">Armillaria solidipes</name>
    <dbReference type="NCBI Taxonomy" id="1076256"/>
    <lineage>
        <taxon>Eukaryota</taxon>
        <taxon>Fungi</taxon>
        <taxon>Dikarya</taxon>
        <taxon>Basidiomycota</taxon>
        <taxon>Agaricomycotina</taxon>
        <taxon>Agaricomycetes</taxon>
        <taxon>Agaricomycetidae</taxon>
        <taxon>Agaricales</taxon>
        <taxon>Marasmiineae</taxon>
        <taxon>Physalacriaceae</taxon>
        <taxon>Armillaria</taxon>
    </lineage>
</organism>
<name>A0A2H3BPF9_9AGAR</name>
<proteinExistence type="predicted"/>
<dbReference type="SUPFAM" id="SSF52743">
    <property type="entry name" value="Subtilisin-like"/>
    <property type="match status" value="1"/>
</dbReference>
<dbReference type="AlphaFoldDB" id="A0A2H3BPF9"/>
<dbReference type="GO" id="GO:0004252">
    <property type="term" value="F:serine-type endopeptidase activity"/>
    <property type="evidence" value="ECO:0007669"/>
    <property type="project" value="InterPro"/>
</dbReference>